<dbReference type="PROSITE" id="PS00584">
    <property type="entry name" value="PFKB_KINASES_2"/>
    <property type="match status" value="1"/>
</dbReference>
<evidence type="ECO:0000256" key="1">
    <source>
        <dbReference type="ARBA" id="ARBA00010688"/>
    </source>
</evidence>
<name>A0A6J4IFD8_9PROT</name>
<protein>
    <submittedName>
        <fullName evidence="7">Fructokinase</fullName>
        <ecNumber evidence="7">2.7.1.4</ecNumber>
    </submittedName>
</protein>
<evidence type="ECO:0000313" key="7">
    <source>
        <dbReference type="EMBL" id="CAA9250236.1"/>
    </source>
</evidence>
<evidence type="ECO:0000256" key="2">
    <source>
        <dbReference type="ARBA" id="ARBA00022679"/>
    </source>
</evidence>
<dbReference type="PANTHER" id="PTHR43085">
    <property type="entry name" value="HEXOKINASE FAMILY MEMBER"/>
    <property type="match status" value="1"/>
</dbReference>
<keyword evidence="3" id="KW-0547">Nucleotide-binding</keyword>
<dbReference type="Gene3D" id="3.40.1190.20">
    <property type="match status" value="1"/>
</dbReference>
<gene>
    <name evidence="7" type="ORF">AVDCRST_MAG08-2141</name>
</gene>
<comment type="similarity">
    <text evidence="1">Belongs to the carbohydrate kinase PfkB family.</text>
</comment>
<dbReference type="GO" id="GO:0005524">
    <property type="term" value="F:ATP binding"/>
    <property type="evidence" value="ECO:0007669"/>
    <property type="project" value="UniProtKB-KW"/>
</dbReference>
<accession>A0A6J4IFD8</accession>
<dbReference type="InterPro" id="IPR011611">
    <property type="entry name" value="PfkB_dom"/>
</dbReference>
<evidence type="ECO:0000256" key="5">
    <source>
        <dbReference type="ARBA" id="ARBA00022840"/>
    </source>
</evidence>
<evidence type="ECO:0000256" key="4">
    <source>
        <dbReference type="ARBA" id="ARBA00022777"/>
    </source>
</evidence>
<keyword evidence="5" id="KW-0067">ATP-binding</keyword>
<dbReference type="EMBL" id="CADCTG010000168">
    <property type="protein sequence ID" value="CAA9250236.1"/>
    <property type="molecule type" value="Genomic_DNA"/>
</dbReference>
<dbReference type="SUPFAM" id="SSF53613">
    <property type="entry name" value="Ribokinase-like"/>
    <property type="match status" value="1"/>
</dbReference>
<evidence type="ECO:0000256" key="3">
    <source>
        <dbReference type="ARBA" id="ARBA00022741"/>
    </source>
</evidence>
<dbReference type="PANTHER" id="PTHR43085:SF1">
    <property type="entry name" value="PSEUDOURIDINE KINASE-RELATED"/>
    <property type="match status" value="1"/>
</dbReference>
<dbReference type="InterPro" id="IPR050306">
    <property type="entry name" value="PfkB_Carbo_kinase"/>
</dbReference>
<organism evidence="7">
    <name type="scientific">uncultured Acetobacteraceae bacterium</name>
    <dbReference type="NCBI Taxonomy" id="169975"/>
    <lineage>
        <taxon>Bacteria</taxon>
        <taxon>Pseudomonadati</taxon>
        <taxon>Pseudomonadota</taxon>
        <taxon>Alphaproteobacteria</taxon>
        <taxon>Acetobacterales</taxon>
        <taxon>Acetobacteraceae</taxon>
        <taxon>environmental samples</taxon>
    </lineage>
</organism>
<dbReference type="Pfam" id="PF00294">
    <property type="entry name" value="PfkB"/>
    <property type="match status" value="1"/>
</dbReference>
<dbReference type="EC" id="2.7.1.4" evidence="7"/>
<dbReference type="AlphaFoldDB" id="A0A6J4IFD8"/>
<proteinExistence type="inferred from homology"/>
<reference evidence="7" key="1">
    <citation type="submission" date="2020-02" db="EMBL/GenBank/DDBJ databases">
        <authorList>
            <person name="Meier V. D."/>
        </authorList>
    </citation>
    <scope>NUCLEOTIDE SEQUENCE</scope>
    <source>
        <strain evidence="7">AVDCRST_MAG08</strain>
    </source>
</reference>
<dbReference type="GO" id="GO:0008865">
    <property type="term" value="F:fructokinase activity"/>
    <property type="evidence" value="ECO:0007669"/>
    <property type="project" value="UniProtKB-EC"/>
</dbReference>
<keyword evidence="2 7" id="KW-0808">Transferase</keyword>
<sequence length="320" mass="32635">MILVCGEALVDLFVDGPAEGGGLPATAVAGGSPFNVAVGLARLGTPVGFLGGLSADPFGAFLRDRLRAEGVDTGLAKRSAKPTPLVVVSPDAAGHPAYTFHAHDCADRDVSEADLPPALGPEVEALAIGSWPMAVEPIGSALLALAEREAGRSVVSLDPNLRPSMVGDLARWRERFARFARAATIIKVSAEDLGIAYGENADAEELARGWLDAGARLVVLTRGADGATAFHAAGVFHEGGRPVAVVDTVGAGDTFHAALLARLGQRGLLRREAIAALDAAALRDALRYAVAASGVTCTRRGADLPGAAEVDAALAETATA</sequence>
<keyword evidence="4 7" id="KW-0418">Kinase</keyword>
<dbReference type="InterPro" id="IPR029056">
    <property type="entry name" value="Ribokinase-like"/>
</dbReference>
<dbReference type="CDD" id="cd01167">
    <property type="entry name" value="bac_FRK"/>
    <property type="match status" value="1"/>
</dbReference>
<feature type="domain" description="Carbohydrate kinase PfkB" evidence="6">
    <location>
        <begin position="28"/>
        <end position="304"/>
    </location>
</feature>
<evidence type="ECO:0000259" key="6">
    <source>
        <dbReference type="Pfam" id="PF00294"/>
    </source>
</evidence>
<dbReference type="InterPro" id="IPR002173">
    <property type="entry name" value="Carboh/pur_kinase_PfkB_CS"/>
</dbReference>